<dbReference type="PANTHER" id="PTHR11827:SF72">
    <property type="entry name" value="GH08340P"/>
    <property type="match status" value="1"/>
</dbReference>
<sequence>VVAPRLLYSIASDNLLPPLRSIAVLSGKSQVALIVTMIPACLALGILGSSLDSIAPLLTMCFLLCYACINLSCLVQ</sequence>
<comment type="subcellular location">
    <subcellularLocation>
        <location evidence="1">Membrane</location>
        <topology evidence="1">Multi-pass membrane protein</topology>
    </subcellularLocation>
</comment>
<dbReference type="GO" id="GO:0015377">
    <property type="term" value="F:chloride:monoatomic cation symporter activity"/>
    <property type="evidence" value="ECO:0007669"/>
    <property type="project" value="InterPro"/>
</dbReference>
<dbReference type="OrthoDB" id="431260at2759"/>
<dbReference type="InParanoid" id="C5KR38"/>
<dbReference type="GO" id="GO:0016020">
    <property type="term" value="C:membrane"/>
    <property type="evidence" value="ECO:0007669"/>
    <property type="project" value="UniProtKB-SubCell"/>
</dbReference>
<keyword evidence="4 5" id="KW-0472">Membrane</keyword>
<evidence type="ECO:0000256" key="2">
    <source>
        <dbReference type="ARBA" id="ARBA00022692"/>
    </source>
</evidence>
<feature type="transmembrane region" description="Helical" evidence="5">
    <location>
        <begin position="30"/>
        <end position="48"/>
    </location>
</feature>
<proteinExistence type="predicted"/>
<gene>
    <name evidence="6" type="ORF">Pmar_PMAR022825</name>
</gene>
<organism evidence="7">
    <name type="scientific">Perkinsus marinus (strain ATCC 50983 / TXsc)</name>
    <dbReference type="NCBI Taxonomy" id="423536"/>
    <lineage>
        <taxon>Eukaryota</taxon>
        <taxon>Sar</taxon>
        <taxon>Alveolata</taxon>
        <taxon>Perkinsozoa</taxon>
        <taxon>Perkinsea</taxon>
        <taxon>Perkinsida</taxon>
        <taxon>Perkinsidae</taxon>
        <taxon>Perkinsus</taxon>
    </lineage>
</organism>
<accession>C5KR38</accession>
<dbReference type="Gene3D" id="1.20.1740.10">
    <property type="entry name" value="Amino acid/polyamine transporter I"/>
    <property type="match status" value="1"/>
</dbReference>
<keyword evidence="3 5" id="KW-1133">Transmembrane helix</keyword>
<dbReference type="EMBL" id="GG675697">
    <property type="protein sequence ID" value="EER13054.1"/>
    <property type="molecule type" value="Genomic_DNA"/>
</dbReference>
<reference evidence="6 7" key="1">
    <citation type="submission" date="2008-07" db="EMBL/GenBank/DDBJ databases">
        <authorList>
            <person name="El-Sayed N."/>
            <person name="Caler E."/>
            <person name="Inman J."/>
            <person name="Amedeo P."/>
            <person name="Hass B."/>
            <person name="Wortman J."/>
        </authorList>
    </citation>
    <scope>NUCLEOTIDE SEQUENCE [LARGE SCALE GENOMIC DNA]</scope>
    <source>
        <strain evidence="7">ATCC 50983 / TXsc</strain>
    </source>
</reference>
<evidence type="ECO:0000313" key="7">
    <source>
        <dbReference type="Proteomes" id="UP000007800"/>
    </source>
</evidence>
<dbReference type="Proteomes" id="UP000007800">
    <property type="component" value="Unassembled WGS sequence"/>
</dbReference>
<evidence type="ECO:0000256" key="5">
    <source>
        <dbReference type="SAM" id="Phobius"/>
    </source>
</evidence>
<evidence type="ECO:0000256" key="4">
    <source>
        <dbReference type="ARBA" id="ARBA00023136"/>
    </source>
</evidence>
<dbReference type="RefSeq" id="XP_002781259.1">
    <property type="nucleotide sequence ID" value="XM_002781213.1"/>
</dbReference>
<feature type="transmembrane region" description="Helical" evidence="5">
    <location>
        <begin position="54"/>
        <end position="75"/>
    </location>
</feature>
<feature type="non-terminal residue" evidence="6">
    <location>
        <position position="1"/>
    </location>
</feature>
<dbReference type="PANTHER" id="PTHR11827">
    <property type="entry name" value="SOLUTE CARRIER FAMILY 12, CATION COTRANSPORTERS"/>
    <property type="match status" value="1"/>
</dbReference>
<feature type="non-terminal residue" evidence="6">
    <location>
        <position position="76"/>
    </location>
</feature>
<dbReference type="AlphaFoldDB" id="C5KR38"/>
<name>C5KR38_PERM5</name>
<evidence type="ECO:0000256" key="1">
    <source>
        <dbReference type="ARBA" id="ARBA00004141"/>
    </source>
</evidence>
<evidence type="ECO:0000313" key="6">
    <source>
        <dbReference type="EMBL" id="EER13054.1"/>
    </source>
</evidence>
<keyword evidence="7" id="KW-1185">Reference proteome</keyword>
<dbReference type="InterPro" id="IPR004842">
    <property type="entry name" value="SLC12A_fam"/>
</dbReference>
<keyword evidence="2 5" id="KW-0812">Transmembrane</keyword>
<dbReference type="GeneID" id="9056500"/>
<evidence type="ECO:0000256" key="3">
    <source>
        <dbReference type="ARBA" id="ARBA00022989"/>
    </source>
</evidence>
<protein>
    <submittedName>
        <fullName evidence="6">Uncharacterized protein</fullName>
    </submittedName>
</protein>
<dbReference type="OMA" id="AWPTSWI"/>